<evidence type="ECO:0000256" key="1">
    <source>
        <dbReference type="SAM" id="MobiDB-lite"/>
    </source>
</evidence>
<accession>A0A0K8TPB2</accession>
<reference evidence="2" key="1">
    <citation type="journal article" date="2015" name="Insect Biochem. Mol. Biol.">
        <title>An insight into the sialome of the horse fly, Tabanus bromius.</title>
        <authorList>
            <person name="Ribeiro J.M."/>
            <person name="Kazimirova M."/>
            <person name="Takac P."/>
            <person name="Andersen J.F."/>
            <person name="Francischetti I.M."/>
        </authorList>
    </citation>
    <scope>NUCLEOTIDE SEQUENCE</scope>
</reference>
<feature type="non-terminal residue" evidence="2">
    <location>
        <position position="1"/>
    </location>
</feature>
<proteinExistence type="evidence at transcript level"/>
<sequence>SLDPESISSGMSLPVWMRPRVEKTDIDGVSFSPPPHDESFFYIRYPVGSNSETPDTARPGFTSIRNVLQLDEGRSRKFESQRKQQQVDYSKHTEPCKKFLNSNDAVTSPVDGVKNPTKSFGTDDGFQGPGAACGSSIVRVAQQMVSGRTLTSRGFKVASLDQPYIDSEKSIYTKTIEDQQIPTSKLIQADLSPEPETISSLESSQMTQNSRLLVRRGSKSLPTSPIGSPKAMRKYQPNPYFTGTFTFANQNAEGRGWLISSLLGIQREATSTQSISHIEEESADAIDTSPSYSKSEESAKELSQKVLKAKPSELREMNFWSPTSM</sequence>
<protein>
    <submittedName>
        <fullName evidence="2">Uncharacterized protein</fullName>
    </submittedName>
</protein>
<feature type="compositionally biased region" description="Basic and acidic residues" evidence="1">
    <location>
        <begin position="294"/>
        <end position="303"/>
    </location>
</feature>
<organism evidence="2">
    <name type="scientific">Tabanus bromius</name>
    <name type="common">Band-eyed brown horse fly</name>
    <dbReference type="NCBI Taxonomy" id="304241"/>
    <lineage>
        <taxon>Eukaryota</taxon>
        <taxon>Metazoa</taxon>
        <taxon>Ecdysozoa</taxon>
        <taxon>Arthropoda</taxon>
        <taxon>Hexapoda</taxon>
        <taxon>Insecta</taxon>
        <taxon>Pterygota</taxon>
        <taxon>Neoptera</taxon>
        <taxon>Endopterygota</taxon>
        <taxon>Diptera</taxon>
        <taxon>Brachycera</taxon>
        <taxon>Tabanomorpha</taxon>
        <taxon>Tabanoidea</taxon>
        <taxon>Tabanidae</taxon>
        <taxon>Tabanus</taxon>
    </lineage>
</organism>
<feature type="region of interest" description="Disordered" evidence="1">
    <location>
        <begin position="280"/>
        <end position="307"/>
    </location>
</feature>
<dbReference type="EMBL" id="GDAI01001376">
    <property type="protein sequence ID" value="JAI16227.1"/>
    <property type="molecule type" value="mRNA"/>
</dbReference>
<evidence type="ECO:0000313" key="2">
    <source>
        <dbReference type="EMBL" id="JAI16227.1"/>
    </source>
</evidence>
<name>A0A0K8TPB2_TABBR</name>
<dbReference type="AlphaFoldDB" id="A0A0K8TPB2"/>